<accession>A0A8H4N1R8</accession>
<dbReference type="FunFam" id="3.30.1370.30:FF:000006">
    <property type="entry name" value="40S ribosomal protein S8"/>
    <property type="match status" value="1"/>
</dbReference>
<dbReference type="Gene3D" id="3.30.1490.10">
    <property type="match status" value="1"/>
</dbReference>
<dbReference type="GO" id="GO:0005739">
    <property type="term" value="C:mitochondrion"/>
    <property type="evidence" value="ECO:0007669"/>
    <property type="project" value="UniProtKB-SubCell"/>
</dbReference>
<evidence type="ECO:0000313" key="9">
    <source>
        <dbReference type="EMBL" id="KAF4307644.1"/>
    </source>
</evidence>
<dbReference type="GO" id="GO:0005840">
    <property type="term" value="C:ribosome"/>
    <property type="evidence" value="ECO:0007669"/>
    <property type="project" value="UniProtKB-KW"/>
</dbReference>
<evidence type="ECO:0000256" key="8">
    <source>
        <dbReference type="SAM" id="MobiDB-lite"/>
    </source>
</evidence>
<gene>
    <name evidence="9" type="ORF">GTA08_BOTSDO04644</name>
</gene>
<evidence type="ECO:0000256" key="3">
    <source>
        <dbReference type="ARBA" id="ARBA00022980"/>
    </source>
</evidence>
<sequence length="191" mass="20599">MSLVNLAHVCSHLQNASKARLGLTSVPLTKLHLTLALGLQKQGFISSVSPGGPTPPPTFALREPPAGGPSAEQLEREPWAAYPAPGVGDAAEDAQAQTIPTNKALQRLWLGLKYWNNEPVLNKMTLISKPTKRIWLNSNDLGIIVRGQEAGQVKGLTRPGECLFVTTHRGVLEARECVEKKLGGMILCRVL</sequence>
<organism evidence="9 10">
    <name type="scientific">Botryosphaeria dothidea</name>
    <dbReference type="NCBI Taxonomy" id="55169"/>
    <lineage>
        <taxon>Eukaryota</taxon>
        <taxon>Fungi</taxon>
        <taxon>Dikarya</taxon>
        <taxon>Ascomycota</taxon>
        <taxon>Pezizomycotina</taxon>
        <taxon>Dothideomycetes</taxon>
        <taxon>Dothideomycetes incertae sedis</taxon>
        <taxon>Botryosphaeriales</taxon>
        <taxon>Botryosphaeriaceae</taxon>
        <taxon>Botryosphaeria</taxon>
    </lineage>
</organism>
<reference evidence="9" key="1">
    <citation type="submission" date="2020-04" db="EMBL/GenBank/DDBJ databases">
        <title>Genome Assembly and Annotation of Botryosphaeria dothidea sdau 11-99, a Latent Pathogen of Apple Fruit Ring Rot in China.</title>
        <authorList>
            <person name="Yu C."/>
            <person name="Diao Y."/>
            <person name="Lu Q."/>
            <person name="Zhao J."/>
            <person name="Cui S."/>
            <person name="Peng C."/>
            <person name="He B."/>
            <person name="Liu H."/>
        </authorList>
    </citation>
    <scope>NUCLEOTIDE SEQUENCE [LARGE SCALE GENOMIC DNA]</scope>
    <source>
        <strain evidence="9">Sdau11-99</strain>
    </source>
</reference>
<dbReference type="GO" id="GO:1990904">
    <property type="term" value="C:ribonucleoprotein complex"/>
    <property type="evidence" value="ECO:0007669"/>
    <property type="project" value="UniProtKB-KW"/>
</dbReference>
<dbReference type="AlphaFoldDB" id="A0A8H4N1R8"/>
<dbReference type="EMBL" id="WWBZ02000022">
    <property type="protein sequence ID" value="KAF4307644.1"/>
    <property type="molecule type" value="Genomic_DNA"/>
</dbReference>
<evidence type="ECO:0000256" key="1">
    <source>
        <dbReference type="ARBA" id="ARBA00004173"/>
    </source>
</evidence>
<comment type="function">
    <text evidence="6">Component of the mitochondrial ribosome (mitoribosome), a dedicated translation machinery responsible for the synthesis of mitochondrial genome-encoded proteins, including at least some of the essential transmembrane subunits of the mitochondrial respiratory chain. The mitoribosomes are attached to the mitochondrial inner membrane and translation products are cotranslationally integrated into the membrane.</text>
</comment>
<dbReference type="GO" id="GO:0003735">
    <property type="term" value="F:structural constituent of ribosome"/>
    <property type="evidence" value="ECO:0007669"/>
    <property type="project" value="InterPro"/>
</dbReference>
<dbReference type="InterPro" id="IPR000630">
    <property type="entry name" value="Ribosomal_uS8"/>
</dbReference>
<keyword evidence="10" id="KW-1185">Reference proteome</keyword>
<dbReference type="PANTHER" id="PTHR11758">
    <property type="entry name" value="40S RIBOSOMAL PROTEIN S15A"/>
    <property type="match status" value="1"/>
</dbReference>
<comment type="subcellular location">
    <subcellularLocation>
        <location evidence="1">Mitochondrion</location>
    </subcellularLocation>
</comment>
<evidence type="ECO:0000256" key="2">
    <source>
        <dbReference type="ARBA" id="ARBA00006471"/>
    </source>
</evidence>
<proteinExistence type="inferred from homology"/>
<dbReference type="Gene3D" id="3.30.1370.30">
    <property type="match status" value="1"/>
</dbReference>
<dbReference type="Proteomes" id="UP000572817">
    <property type="component" value="Unassembled WGS sequence"/>
</dbReference>
<evidence type="ECO:0000256" key="7">
    <source>
        <dbReference type="ARBA" id="ARBA00071383"/>
    </source>
</evidence>
<dbReference type="GO" id="GO:0006412">
    <property type="term" value="P:translation"/>
    <property type="evidence" value="ECO:0007669"/>
    <property type="project" value="InterPro"/>
</dbReference>
<name>A0A8H4N1R8_9PEZI</name>
<protein>
    <recommendedName>
        <fullName evidence="7">Small ribosomal subunit protein uS8m</fullName>
    </recommendedName>
</protein>
<dbReference type="Pfam" id="PF00410">
    <property type="entry name" value="Ribosomal_S8"/>
    <property type="match status" value="1"/>
</dbReference>
<feature type="region of interest" description="Disordered" evidence="8">
    <location>
        <begin position="49"/>
        <end position="72"/>
    </location>
</feature>
<evidence type="ECO:0000313" key="10">
    <source>
        <dbReference type="Proteomes" id="UP000572817"/>
    </source>
</evidence>
<keyword evidence="4" id="KW-0496">Mitochondrion</keyword>
<keyword evidence="3 9" id="KW-0689">Ribosomal protein</keyword>
<evidence type="ECO:0000256" key="5">
    <source>
        <dbReference type="ARBA" id="ARBA00023274"/>
    </source>
</evidence>
<dbReference type="SUPFAM" id="SSF56047">
    <property type="entry name" value="Ribosomal protein S8"/>
    <property type="match status" value="1"/>
</dbReference>
<dbReference type="InterPro" id="IPR035987">
    <property type="entry name" value="Ribosomal_uS8_sf"/>
</dbReference>
<dbReference type="OrthoDB" id="409928at2759"/>
<dbReference type="FunFam" id="3.30.1490.10:FF:000005">
    <property type="entry name" value="Mitochondrial 40S ribosomal protein S8"/>
    <property type="match status" value="1"/>
</dbReference>
<comment type="similarity">
    <text evidence="2">Belongs to the universal ribosomal protein uS8 family.</text>
</comment>
<keyword evidence="5" id="KW-0687">Ribonucleoprotein</keyword>
<evidence type="ECO:0000256" key="6">
    <source>
        <dbReference type="ARBA" id="ARBA00037226"/>
    </source>
</evidence>
<evidence type="ECO:0000256" key="4">
    <source>
        <dbReference type="ARBA" id="ARBA00023128"/>
    </source>
</evidence>
<comment type="caution">
    <text evidence="9">The sequence shown here is derived from an EMBL/GenBank/DDBJ whole genome shotgun (WGS) entry which is preliminary data.</text>
</comment>